<keyword evidence="2" id="KW-1185">Reference proteome</keyword>
<reference evidence="1 2" key="1">
    <citation type="journal article" date="2012" name="PLoS Pathog.">
        <title>Diverse lifestyles and strategies of plant pathogenesis encoded in the genomes of eighteen Dothideomycetes fungi.</title>
        <authorList>
            <person name="Ohm R.A."/>
            <person name="Feau N."/>
            <person name="Henrissat B."/>
            <person name="Schoch C.L."/>
            <person name="Horwitz B.A."/>
            <person name="Barry K.W."/>
            <person name="Condon B.J."/>
            <person name="Copeland A.C."/>
            <person name="Dhillon B."/>
            <person name="Glaser F."/>
            <person name="Hesse C.N."/>
            <person name="Kosti I."/>
            <person name="LaButti K."/>
            <person name="Lindquist E.A."/>
            <person name="Lucas S."/>
            <person name="Salamov A.A."/>
            <person name="Bradshaw R.E."/>
            <person name="Ciuffetti L."/>
            <person name="Hamelin R.C."/>
            <person name="Kema G.H.J."/>
            <person name="Lawrence C."/>
            <person name="Scott J.A."/>
            <person name="Spatafora J.W."/>
            <person name="Turgeon B.G."/>
            <person name="de Wit P.J.G.M."/>
            <person name="Zhong S."/>
            <person name="Goodwin S.B."/>
            <person name="Grigoriev I.V."/>
        </authorList>
    </citation>
    <scope>NUCLEOTIDE SEQUENCE [LARGE SCALE GENOMIC DNA]</scope>
    <source>
        <strain evidence="1 2">UAMH 10762</strain>
    </source>
</reference>
<evidence type="ECO:0000313" key="2">
    <source>
        <dbReference type="Proteomes" id="UP000011761"/>
    </source>
</evidence>
<dbReference type="Proteomes" id="UP000011761">
    <property type="component" value="Unassembled WGS sequence"/>
</dbReference>
<organism evidence="1 2">
    <name type="scientific">Baudoinia panamericana (strain UAMH 10762)</name>
    <name type="common">Angels' share fungus</name>
    <name type="synonym">Baudoinia compniacensis (strain UAMH 10762)</name>
    <dbReference type="NCBI Taxonomy" id="717646"/>
    <lineage>
        <taxon>Eukaryota</taxon>
        <taxon>Fungi</taxon>
        <taxon>Dikarya</taxon>
        <taxon>Ascomycota</taxon>
        <taxon>Pezizomycotina</taxon>
        <taxon>Dothideomycetes</taxon>
        <taxon>Dothideomycetidae</taxon>
        <taxon>Mycosphaerellales</taxon>
        <taxon>Teratosphaeriaceae</taxon>
        <taxon>Baudoinia</taxon>
    </lineage>
</organism>
<dbReference type="HOGENOM" id="CLU_1937759_0_0_1"/>
<dbReference type="AlphaFoldDB" id="M2LSS9"/>
<name>M2LSS9_BAUPA</name>
<dbReference type="KEGG" id="bcom:BAUCODRAFT_455504"/>
<proteinExistence type="predicted"/>
<dbReference type="RefSeq" id="XP_007675868.1">
    <property type="nucleotide sequence ID" value="XM_007677678.1"/>
</dbReference>
<evidence type="ECO:0000313" key="1">
    <source>
        <dbReference type="EMBL" id="EMC97537.1"/>
    </source>
</evidence>
<protein>
    <submittedName>
        <fullName evidence="1">Uncharacterized protein</fullName>
    </submittedName>
</protein>
<dbReference type="EMBL" id="KB445554">
    <property type="protein sequence ID" value="EMC97537.1"/>
    <property type="molecule type" value="Genomic_DNA"/>
</dbReference>
<dbReference type="GeneID" id="19114505"/>
<sequence>MISAMLPRHILQAQHSTIASIGSSKGDALFGTSSAQHPSPDVRLLKPSRVVSVSVRTAPSQRASPCRAAQGSIRSLRRVNGCGTVCHHSYRARRNPRIAALCKSCCDSPWARVAIVMVIGTVYAHAMTTR</sequence>
<gene>
    <name evidence="1" type="ORF">BAUCODRAFT_455504</name>
</gene>
<accession>M2LSS9</accession>